<accession>A0AAV9ZB55</accession>
<protein>
    <recommendedName>
        <fullName evidence="3">Superoxide dismutase</fullName>
    </recommendedName>
</protein>
<name>A0AAV9ZB55_9AGAR</name>
<evidence type="ECO:0000313" key="1">
    <source>
        <dbReference type="EMBL" id="KAK6977386.1"/>
    </source>
</evidence>
<gene>
    <name evidence="1" type="ORF">R3P38DRAFT_2810340</name>
</gene>
<dbReference type="Proteomes" id="UP001362999">
    <property type="component" value="Unassembled WGS sequence"/>
</dbReference>
<keyword evidence="2" id="KW-1185">Reference proteome</keyword>
<reference evidence="1 2" key="1">
    <citation type="journal article" date="2024" name="J Genomics">
        <title>Draft genome sequencing and assembly of Favolaschia claudopus CIRM-BRFM 2984 isolated from oak limbs.</title>
        <authorList>
            <person name="Navarro D."/>
            <person name="Drula E."/>
            <person name="Chaduli D."/>
            <person name="Cazenave R."/>
            <person name="Ahrendt S."/>
            <person name="Wang J."/>
            <person name="Lipzen A."/>
            <person name="Daum C."/>
            <person name="Barry K."/>
            <person name="Grigoriev I.V."/>
            <person name="Favel A."/>
            <person name="Rosso M.N."/>
            <person name="Martin F."/>
        </authorList>
    </citation>
    <scope>NUCLEOTIDE SEQUENCE [LARGE SCALE GENOMIC DNA]</scope>
    <source>
        <strain evidence="1 2">CIRM-BRFM 2984</strain>
    </source>
</reference>
<organism evidence="1 2">
    <name type="scientific">Favolaschia claudopus</name>
    <dbReference type="NCBI Taxonomy" id="2862362"/>
    <lineage>
        <taxon>Eukaryota</taxon>
        <taxon>Fungi</taxon>
        <taxon>Dikarya</taxon>
        <taxon>Basidiomycota</taxon>
        <taxon>Agaricomycotina</taxon>
        <taxon>Agaricomycetes</taxon>
        <taxon>Agaricomycetidae</taxon>
        <taxon>Agaricales</taxon>
        <taxon>Marasmiineae</taxon>
        <taxon>Mycenaceae</taxon>
        <taxon>Favolaschia</taxon>
    </lineage>
</organism>
<proteinExistence type="predicted"/>
<dbReference type="EMBL" id="JAWWNJ010000169">
    <property type="protein sequence ID" value="KAK6977386.1"/>
    <property type="molecule type" value="Genomic_DNA"/>
</dbReference>
<sequence>MRASLSVTASNCLVSSSVFILPISPPSSWGTTIGISGRGNPCKSAAPELPCSGSRLGEDDINIVSPAGDVGDDPRWGSTSLNPLGLLEAGPGLRPGLGMDGTRIDGNLNDGKRRVGCVIASSDVAWYGLLNKRVGGGYGHNFVPTSSNIHWKLPTVATIGTEVIARTPRSLFRACVVFFQEHSLSTASPPADPVKHRKGTYVHEITAGLQVVIPALLVNKNSMPEVDIKEGLAESKKVAVSTLPPSRTDRAEGHIIIADEKML</sequence>
<evidence type="ECO:0008006" key="3">
    <source>
        <dbReference type="Google" id="ProtNLM"/>
    </source>
</evidence>
<evidence type="ECO:0000313" key="2">
    <source>
        <dbReference type="Proteomes" id="UP001362999"/>
    </source>
</evidence>
<comment type="caution">
    <text evidence="1">The sequence shown here is derived from an EMBL/GenBank/DDBJ whole genome shotgun (WGS) entry which is preliminary data.</text>
</comment>
<dbReference type="AlphaFoldDB" id="A0AAV9ZB55"/>